<evidence type="ECO:0000313" key="3">
    <source>
        <dbReference type="Proteomes" id="UP000298663"/>
    </source>
</evidence>
<reference evidence="2 3" key="2">
    <citation type="journal article" date="2019" name="G3 (Bethesda)">
        <title>Hybrid Assembly of the Genome of the Entomopathogenic Nematode Steinernema carpocapsae Identifies the X-Chromosome.</title>
        <authorList>
            <person name="Serra L."/>
            <person name="Macchietto M."/>
            <person name="Macias-Munoz A."/>
            <person name="McGill C.J."/>
            <person name="Rodriguez I.M."/>
            <person name="Rodriguez B."/>
            <person name="Murad R."/>
            <person name="Mortazavi A."/>
        </authorList>
    </citation>
    <scope>NUCLEOTIDE SEQUENCE [LARGE SCALE GENOMIC DNA]</scope>
    <source>
        <strain evidence="2 3">ALL</strain>
    </source>
</reference>
<organism evidence="2 3">
    <name type="scientific">Steinernema carpocapsae</name>
    <name type="common">Entomopathogenic nematode</name>
    <dbReference type="NCBI Taxonomy" id="34508"/>
    <lineage>
        <taxon>Eukaryota</taxon>
        <taxon>Metazoa</taxon>
        <taxon>Ecdysozoa</taxon>
        <taxon>Nematoda</taxon>
        <taxon>Chromadorea</taxon>
        <taxon>Rhabditida</taxon>
        <taxon>Tylenchina</taxon>
        <taxon>Panagrolaimomorpha</taxon>
        <taxon>Strongyloidoidea</taxon>
        <taxon>Steinernematidae</taxon>
        <taxon>Steinernema</taxon>
    </lineage>
</organism>
<keyword evidence="3" id="KW-1185">Reference proteome</keyword>
<protein>
    <submittedName>
        <fullName evidence="2">Uncharacterized protein</fullName>
    </submittedName>
</protein>
<feature type="compositionally biased region" description="Basic and acidic residues" evidence="1">
    <location>
        <begin position="9"/>
        <end position="18"/>
    </location>
</feature>
<dbReference type="EMBL" id="AZBU02000010">
    <property type="protein sequence ID" value="TKR62971.1"/>
    <property type="molecule type" value="Genomic_DNA"/>
</dbReference>
<proteinExistence type="predicted"/>
<feature type="region of interest" description="Disordered" evidence="1">
    <location>
        <begin position="48"/>
        <end position="84"/>
    </location>
</feature>
<gene>
    <name evidence="2" type="ORF">L596_026864</name>
</gene>
<evidence type="ECO:0000256" key="1">
    <source>
        <dbReference type="SAM" id="MobiDB-lite"/>
    </source>
</evidence>
<reference evidence="2 3" key="1">
    <citation type="journal article" date="2015" name="Genome Biol.">
        <title>Comparative genomics of Steinernema reveals deeply conserved gene regulatory networks.</title>
        <authorList>
            <person name="Dillman A.R."/>
            <person name="Macchietto M."/>
            <person name="Porter C.F."/>
            <person name="Rogers A."/>
            <person name="Williams B."/>
            <person name="Antoshechkin I."/>
            <person name="Lee M.M."/>
            <person name="Goodwin Z."/>
            <person name="Lu X."/>
            <person name="Lewis E.E."/>
            <person name="Goodrich-Blair H."/>
            <person name="Stock S.P."/>
            <person name="Adams B.J."/>
            <person name="Sternberg P.W."/>
            <person name="Mortazavi A."/>
        </authorList>
    </citation>
    <scope>NUCLEOTIDE SEQUENCE [LARGE SCALE GENOMIC DNA]</scope>
    <source>
        <strain evidence="2 3">ALL</strain>
    </source>
</reference>
<sequence>MCKSATKSAARESREARRARNSIRNIIREHRALLEQLQRMEDALRQTSNQEIHNRLQRNPFAPRVSTTLIDRPPNNGTPSQSQS</sequence>
<comment type="caution">
    <text evidence="2">The sequence shown here is derived from an EMBL/GenBank/DDBJ whole genome shotgun (WGS) entry which is preliminary data.</text>
</comment>
<name>A0A4U5M2L6_STECR</name>
<accession>A0A4U5M2L6</accession>
<dbReference type="AlphaFoldDB" id="A0A4U5M2L6"/>
<evidence type="ECO:0000313" key="2">
    <source>
        <dbReference type="EMBL" id="TKR62971.1"/>
    </source>
</evidence>
<feature type="region of interest" description="Disordered" evidence="1">
    <location>
        <begin position="1"/>
        <end position="20"/>
    </location>
</feature>
<dbReference type="Proteomes" id="UP000298663">
    <property type="component" value="Unassembled WGS sequence"/>
</dbReference>
<feature type="compositionally biased region" description="Polar residues" evidence="1">
    <location>
        <begin position="65"/>
        <end position="84"/>
    </location>
</feature>